<evidence type="ECO:0000256" key="12">
    <source>
        <dbReference type="RuleBase" id="RU362043"/>
    </source>
</evidence>
<dbReference type="Pfam" id="PF01734">
    <property type="entry name" value="Patatin"/>
    <property type="match status" value="1"/>
</dbReference>
<evidence type="ECO:0000256" key="9">
    <source>
        <dbReference type="ARBA" id="ARBA00023098"/>
    </source>
</evidence>
<keyword evidence="14" id="KW-0732">Signal</keyword>
<accession>A0A1R0GVK1</accession>
<name>A0A1R0GVK1_9FUNG</name>
<feature type="domain" description="Cyclic nucleotide-binding" evidence="15">
    <location>
        <begin position="965"/>
        <end position="1055"/>
    </location>
</feature>
<evidence type="ECO:0000313" key="18">
    <source>
        <dbReference type="Proteomes" id="UP000187455"/>
    </source>
</evidence>
<comment type="caution">
    <text evidence="17">The sequence shown here is derived from an EMBL/GenBank/DDBJ whole genome shotgun (WGS) entry which is preliminary data.</text>
</comment>
<evidence type="ECO:0000259" key="16">
    <source>
        <dbReference type="PROSITE" id="PS51635"/>
    </source>
</evidence>
<keyword evidence="12" id="KW-0256">Endoplasmic reticulum</keyword>
<evidence type="ECO:0000256" key="10">
    <source>
        <dbReference type="ARBA" id="ARBA00023136"/>
    </source>
</evidence>
<keyword evidence="6 11" id="KW-0378">Hydrolase</keyword>
<evidence type="ECO:0000256" key="2">
    <source>
        <dbReference type="ARBA" id="ARBA00006636"/>
    </source>
</evidence>
<feature type="compositionally biased region" description="Polar residues" evidence="13">
    <location>
        <begin position="1356"/>
        <end position="1366"/>
    </location>
</feature>
<sequence>MKIPISFFRCLLACLLVLTLVISNDLLDDTTDFSNPSRAQQEKLTLQKIKTELQAEKWKIQGFLEKYFGLLITRDLFFIVVFVVEKLYLLLLGFLYGLLITTRYLFSSIYSNHDTQFSQSSDFKPPLGISLNEIEVSDGEYTPVHHKKSQSPLHSNRFEFNSGFGSGFNSGGFNPTVGINFLDAFLKSIQIFGYLEDAVFYELSRQLQTQRVLAGERLYSIEKRKDFCVVVEGHITVYAIDKSPSFPDSFSQTSTFDDPYEDIYSDSSNFSESDQELLLIPSSTQSKSEGKYFSRRSLNSNQILREVGQGNILSGTLQLLDIFTENLKDSASHPDSKSQSNFSPIVGIARVDTTLAVIPEKAFKRVRERFPKSAAHMIQVILTRLQRVTLFTMQNYLNLENRVISFEQRLASITIDPNNNIFSPKHQIYSLNNQRESDLSRSTTSESLLDTIEKIKTLCSMEFNSQKLNSESLQEFSPDRFHSNLSSHNNSENQTATFEKLKNSNHYSSPRSFSDTLGNGLEISYSLINKNSVIFIDEGSMDTLGRLHGPTLLKKTFSLSKASSSSSLNKSPTPSYEMEKDSLFFHYTQPDSEDFWPVPKAKEFNDIYDLSVNLVSKSLGITYLDKFRKPSSMSLVSHMDPSSGSVVDVSNSPQVSSSDQSTTSSKNFSSQPIPIFPKINSQDNSNSIDNRRYLSSRKGSLNSGGKFFNFKDHMPSYSGSTFSFNDLKLIYAPPGKVVIKKGQRPDGLFFVIDGTVELSDHIPETDSYSGNSVSLNNVSSIPVPTSIGESVDIPQVSEDMTNIALKIQTAFDEVSEKDLADSEKNVYLKIKSIIDSKEQGNNFQKKSINSKNNYKDSDAFIGNHSKHSNHNRRNKFLEFKSKSRKVGSGGMIGYFSAINDMPSNVTVLVSRRNPGHENKNRGAILAYLPLSSVTKLVHDFPVVYLTLARRVSKSLSFLVHHIDYALDWIRIPGGKLIYKSGSKSDAVHIVLSGRLRALSESPDPKKNKSVLSEYGQGESIGETDALAGDKRSFSLYTIRDSELVWIPKTLFTILVSIYPELTFHISKLIASRILKHSIKDQDRSYYEWNSASQHSIKNNPYLGQNVNNLFKEPLDSWNSNSNLKTICILPVNMSVPINEFSSRLYEALVETHGPSIALLKNSSVLENVGRNAFSRAGKLKTQSWLAELEEKRKMVLYVADSDVDSPWTLRCIRQADCILIIGLGDGDPSVGPFEQLVLATGSTAKKELVLLHPERSCLPGSTRKWLSYRQWIHTHHHIQMPTVSGDKNGGKLNLPRTKSVFGISKDTQIVRKNNIFGFFKYLYTKLFGIFEQDNNDQVNIPIEKSEGGKKKNSSNYRNGNKSSNDAASDQELKLKGFFDYPNSTSGALHNIKGHFKSYYKKFISKHRRTVSIPYKGTRSDFFRLARRLCNRSVGLVLSGGGARGNAHLGVLRAFEEAGIPVDMIGGTSIGAFYSGLYAQEPDTVSIWLRAKLFSRHMNSMWRTILDVTWPILSYTTGNEFNRALWKVFKSTEIEDLWLPYYCVTTNVTHSRLEVHTSGTLWKYCRASMSLSGFLPPLCDPNGEMLVDGGYLDNLPVDYMRYGFGANMIFAIDIAGEDDTNPVYYGESVSGLGVILNNLNPFRKYKIPNLSDIQSRLAYVSSVQTLKSSKSFPGVVYAKIPPRSCGVLEFSKFNEVYKKGYLYACSWVNYWRSNGNLDIWVKNRKRPIPINRKKSKEGFSRSHNANKVMPKNDKNINFVRKHHSSSKKVQSKNSRYSHLFELGADSDLMLHGDVKLMAPVRQIESQGTTKLESGELTRSVSAPKLFKDFKIYQSLSDGVDF</sequence>
<feature type="short sequence motif" description="GXGXXG" evidence="11">
    <location>
        <begin position="1439"/>
        <end position="1444"/>
    </location>
</feature>
<feature type="short sequence motif" description="DGA/G" evidence="11">
    <location>
        <begin position="1587"/>
        <end position="1589"/>
    </location>
</feature>
<dbReference type="InterPro" id="IPR002641">
    <property type="entry name" value="PNPLA_dom"/>
</dbReference>
<keyword evidence="5" id="KW-0812">Transmembrane</keyword>
<protein>
    <recommendedName>
        <fullName evidence="4 12">Lysophospholipase NTE1</fullName>
        <ecNumber evidence="3 12">3.1.1.5</ecNumber>
    </recommendedName>
    <alternativeName>
        <fullName evidence="12">Intracellular phospholipase B</fullName>
    </alternativeName>
</protein>
<dbReference type="Pfam" id="PF24179">
    <property type="entry name" value="NTE_Ploop"/>
    <property type="match status" value="1"/>
</dbReference>
<dbReference type="GO" id="GO:0046486">
    <property type="term" value="P:glycerolipid metabolic process"/>
    <property type="evidence" value="ECO:0007669"/>
    <property type="project" value="UniProtKB-ARBA"/>
</dbReference>
<comment type="similarity">
    <text evidence="2 12">Belongs to the NTE family.</text>
</comment>
<evidence type="ECO:0000256" key="3">
    <source>
        <dbReference type="ARBA" id="ARBA00013274"/>
    </source>
</evidence>
<feature type="region of interest" description="Disordered" evidence="13">
    <location>
        <begin position="1340"/>
        <end position="1366"/>
    </location>
</feature>
<keyword evidence="9 11" id="KW-0443">Lipid metabolism</keyword>
<evidence type="ECO:0000256" key="14">
    <source>
        <dbReference type="SAM" id="SignalP"/>
    </source>
</evidence>
<dbReference type="EMBL" id="LSSL01002953">
    <property type="protein sequence ID" value="OLY80936.1"/>
    <property type="molecule type" value="Genomic_DNA"/>
</dbReference>
<evidence type="ECO:0000256" key="8">
    <source>
        <dbReference type="ARBA" id="ARBA00022989"/>
    </source>
</evidence>
<dbReference type="Pfam" id="PF00027">
    <property type="entry name" value="cNMP_binding"/>
    <property type="match status" value="1"/>
</dbReference>
<gene>
    <name evidence="17" type="ORF">AYI68_g4962</name>
</gene>
<comment type="catalytic activity">
    <reaction evidence="12">
        <text>a 1-acyl-sn-glycero-3-phosphocholine + H2O = sn-glycerol 3-phosphocholine + a fatty acid + H(+)</text>
        <dbReference type="Rhea" id="RHEA:15177"/>
        <dbReference type="ChEBI" id="CHEBI:15377"/>
        <dbReference type="ChEBI" id="CHEBI:15378"/>
        <dbReference type="ChEBI" id="CHEBI:16870"/>
        <dbReference type="ChEBI" id="CHEBI:28868"/>
        <dbReference type="ChEBI" id="CHEBI:58168"/>
        <dbReference type="EC" id="3.1.1.5"/>
    </reaction>
</comment>
<feature type="signal peptide" evidence="14">
    <location>
        <begin position="1"/>
        <end position="23"/>
    </location>
</feature>
<dbReference type="GO" id="GO:0016042">
    <property type="term" value="P:lipid catabolic process"/>
    <property type="evidence" value="ECO:0007669"/>
    <property type="project" value="UniProtKB-UniRule"/>
</dbReference>
<dbReference type="InterPro" id="IPR014710">
    <property type="entry name" value="RmlC-like_jellyroll"/>
</dbReference>
<dbReference type="PANTHER" id="PTHR14226">
    <property type="entry name" value="NEUROPATHY TARGET ESTERASE/SWISS CHEESE D.MELANOGASTER"/>
    <property type="match status" value="1"/>
</dbReference>
<feature type="short sequence motif" description="GXSXG" evidence="11">
    <location>
        <begin position="1466"/>
        <end position="1470"/>
    </location>
</feature>
<proteinExistence type="inferred from homology"/>
<dbReference type="Gene3D" id="2.60.120.10">
    <property type="entry name" value="Jelly Rolls"/>
    <property type="match status" value="3"/>
</dbReference>
<dbReference type="GO" id="GO:0004622">
    <property type="term" value="F:phosphatidylcholine lysophospholipase activity"/>
    <property type="evidence" value="ECO:0007669"/>
    <property type="project" value="UniProtKB-EC"/>
</dbReference>
<dbReference type="PROSITE" id="PS50042">
    <property type="entry name" value="CNMP_BINDING_3"/>
    <property type="match status" value="2"/>
</dbReference>
<dbReference type="EC" id="3.1.1.5" evidence="3 12"/>
<evidence type="ECO:0000256" key="1">
    <source>
        <dbReference type="ARBA" id="ARBA00004370"/>
    </source>
</evidence>
<dbReference type="Proteomes" id="UP000187455">
    <property type="component" value="Unassembled WGS sequence"/>
</dbReference>
<dbReference type="OrthoDB" id="421051at2759"/>
<dbReference type="PANTHER" id="PTHR14226:SF29">
    <property type="entry name" value="NEUROPATHY TARGET ESTERASE SWS"/>
    <property type="match status" value="1"/>
</dbReference>
<keyword evidence="7 11" id="KW-0442">Lipid degradation</keyword>
<evidence type="ECO:0000256" key="4">
    <source>
        <dbReference type="ARBA" id="ARBA00018317"/>
    </source>
</evidence>
<evidence type="ECO:0000313" key="17">
    <source>
        <dbReference type="EMBL" id="OLY80936.1"/>
    </source>
</evidence>
<evidence type="ECO:0000259" key="15">
    <source>
        <dbReference type="PROSITE" id="PS50042"/>
    </source>
</evidence>
<dbReference type="InterPro" id="IPR000595">
    <property type="entry name" value="cNMP-bd_dom"/>
</dbReference>
<dbReference type="PROSITE" id="PS51635">
    <property type="entry name" value="PNPLA"/>
    <property type="match status" value="1"/>
</dbReference>
<feature type="compositionally biased region" description="Low complexity" evidence="13">
    <location>
        <begin position="645"/>
        <end position="672"/>
    </location>
</feature>
<dbReference type="SUPFAM" id="SSF52151">
    <property type="entry name" value="FabD/lysophospholipase-like"/>
    <property type="match status" value="1"/>
</dbReference>
<dbReference type="STRING" id="133383.A0A1R0GVK1"/>
<reference evidence="17 18" key="1">
    <citation type="journal article" date="2016" name="Mol. Biol. Evol.">
        <title>Genome-Wide Survey of Gut Fungi (Harpellales) Reveals the First Horizontally Transferred Ubiquitin Gene from a Mosquito Host.</title>
        <authorList>
            <person name="Wang Y."/>
            <person name="White M.M."/>
            <person name="Kvist S."/>
            <person name="Moncalvo J.M."/>
        </authorList>
    </citation>
    <scope>NUCLEOTIDE SEQUENCE [LARGE SCALE GENOMIC DNA]</scope>
    <source>
        <strain evidence="17 18">ALG-7-W6</strain>
    </source>
</reference>
<dbReference type="InterPro" id="IPR056556">
    <property type="entry name" value="NTE1_P-loop_dom"/>
</dbReference>
<dbReference type="GO" id="GO:0005789">
    <property type="term" value="C:endoplasmic reticulum membrane"/>
    <property type="evidence" value="ECO:0007669"/>
    <property type="project" value="UniProtKB-SubCell"/>
</dbReference>
<comment type="function">
    <text evidence="12">Intracellular phospholipase B that catalyzes the double deacylation of phosphatidylcholine (PC) to glycerophosphocholine (GroPCho). Plays an important role in membrane lipid homeostasis.</text>
</comment>
<keyword evidence="18" id="KW-1185">Reference proteome</keyword>
<evidence type="ECO:0000256" key="7">
    <source>
        <dbReference type="ARBA" id="ARBA00022963"/>
    </source>
</evidence>
<evidence type="ECO:0000256" key="6">
    <source>
        <dbReference type="ARBA" id="ARBA00022801"/>
    </source>
</evidence>
<feature type="domain" description="Cyclic nucleotide-binding" evidence="15">
    <location>
        <begin position="731"/>
        <end position="758"/>
    </location>
</feature>
<dbReference type="CDD" id="cd00038">
    <property type="entry name" value="CAP_ED"/>
    <property type="match status" value="1"/>
</dbReference>
<comment type="subcellular location">
    <subcellularLocation>
        <location evidence="12">Endoplasmic reticulum membrane</location>
    </subcellularLocation>
    <subcellularLocation>
        <location evidence="1">Membrane</location>
    </subcellularLocation>
</comment>
<dbReference type="SUPFAM" id="SSF51206">
    <property type="entry name" value="cAMP-binding domain-like"/>
    <property type="match status" value="3"/>
</dbReference>
<evidence type="ECO:0000256" key="5">
    <source>
        <dbReference type="ARBA" id="ARBA00022692"/>
    </source>
</evidence>
<organism evidence="17 18">
    <name type="scientific">Smittium mucronatum</name>
    <dbReference type="NCBI Taxonomy" id="133383"/>
    <lineage>
        <taxon>Eukaryota</taxon>
        <taxon>Fungi</taxon>
        <taxon>Fungi incertae sedis</taxon>
        <taxon>Zoopagomycota</taxon>
        <taxon>Kickxellomycotina</taxon>
        <taxon>Harpellomycetes</taxon>
        <taxon>Harpellales</taxon>
        <taxon>Legeriomycetaceae</taxon>
        <taxon>Smittium</taxon>
    </lineage>
</organism>
<evidence type="ECO:0000256" key="13">
    <source>
        <dbReference type="SAM" id="MobiDB-lite"/>
    </source>
</evidence>
<feature type="region of interest" description="Disordered" evidence="13">
    <location>
        <begin position="638"/>
        <end position="687"/>
    </location>
</feature>
<feature type="domain" description="PNPLA" evidence="16">
    <location>
        <begin position="1435"/>
        <end position="1600"/>
    </location>
</feature>
<keyword evidence="8" id="KW-1133">Transmembrane helix</keyword>
<dbReference type="InterPro" id="IPR016035">
    <property type="entry name" value="Acyl_Trfase/lysoPLipase"/>
</dbReference>
<feature type="active site" description="Nucleophile" evidence="11">
    <location>
        <position position="1468"/>
    </location>
</feature>
<dbReference type="InterPro" id="IPR018490">
    <property type="entry name" value="cNMP-bd_dom_sf"/>
</dbReference>
<feature type="chain" id="PRO_5012525716" description="Lysophospholipase NTE1" evidence="14">
    <location>
        <begin position="24"/>
        <end position="1840"/>
    </location>
</feature>
<feature type="active site" description="Proton acceptor" evidence="11">
    <location>
        <position position="1587"/>
    </location>
</feature>
<evidence type="ECO:0000256" key="11">
    <source>
        <dbReference type="PROSITE-ProRule" id="PRU01161"/>
    </source>
</evidence>
<keyword evidence="10" id="KW-0472">Membrane</keyword>
<dbReference type="Gene3D" id="3.40.1090.10">
    <property type="entry name" value="Cytosolic phospholipase A2 catalytic domain"/>
    <property type="match status" value="1"/>
</dbReference>
<dbReference type="InterPro" id="IPR050301">
    <property type="entry name" value="NTE"/>
</dbReference>